<evidence type="ECO:0000313" key="2">
    <source>
        <dbReference type="EMBL" id="GHA33383.1"/>
    </source>
</evidence>
<organism evidence="2 3">
    <name type="scientific">Streptomyces canarius</name>
    <dbReference type="NCBI Taxonomy" id="285453"/>
    <lineage>
        <taxon>Bacteria</taxon>
        <taxon>Bacillati</taxon>
        <taxon>Actinomycetota</taxon>
        <taxon>Actinomycetes</taxon>
        <taxon>Kitasatosporales</taxon>
        <taxon>Streptomycetaceae</taxon>
        <taxon>Streptomyces</taxon>
    </lineage>
</organism>
<evidence type="ECO:0000256" key="1">
    <source>
        <dbReference type="SAM" id="MobiDB-lite"/>
    </source>
</evidence>
<dbReference type="EMBL" id="BMVN01000014">
    <property type="protein sequence ID" value="GHA33383.1"/>
    <property type="molecule type" value="Genomic_DNA"/>
</dbReference>
<accession>A0ABQ3CQI7</accession>
<gene>
    <name evidence="2" type="ORF">GCM10010345_42420</name>
</gene>
<feature type="compositionally biased region" description="Basic residues" evidence="1">
    <location>
        <begin position="78"/>
        <end position="91"/>
    </location>
</feature>
<comment type="caution">
    <text evidence="2">The sequence shown here is derived from an EMBL/GenBank/DDBJ whole genome shotgun (WGS) entry which is preliminary data.</text>
</comment>
<evidence type="ECO:0000313" key="3">
    <source>
        <dbReference type="Proteomes" id="UP000653644"/>
    </source>
</evidence>
<protein>
    <submittedName>
        <fullName evidence="2">Uncharacterized protein</fullName>
    </submittedName>
</protein>
<dbReference type="Proteomes" id="UP000653644">
    <property type="component" value="Unassembled WGS sequence"/>
</dbReference>
<reference evidence="3" key="1">
    <citation type="journal article" date="2019" name="Int. J. Syst. Evol. Microbiol.">
        <title>The Global Catalogue of Microorganisms (GCM) 10K type strain sequencing project: providing services to taxonomists for standard genome sequencing and annotation.</title>
        <authorList>
            <consortium name="The Broad Institute Genomics Platform"/>
            <consortium name="The Broad Institute Genome Sequencing Center for Infectious Disease"/>
            <person name="Wu L."/>
            <person name="Ma J."/>
        </authorList>
    </citation>
    <scope>NUCLEOTIDE SEQUENCE [LARGE SCALE GENOMIC DNA]</scope>
    <source>
        <strain evidence="3">JCM 4733</strain>
    </source>
</reference>
<proteinExistence type="predicted"/>
<sequence>MLPEPYRTFVAEIVNGTDDGPPDTGGLLPVGEKPESWAVWEAEYWMSPTLGYVAASHTVRPRTGEEGTRPAVAGGRCGHGRWRSRRRRSQG</sequence>
<name>A0ABQ3CQI7_9ACTN</name>
<feature type="region of interest" description="Disordered" evidence="1">
    <location>
        <begin position="60"/>
        <end position="91"/>
    </location>
</feature>
<keyword evidence="3" id="KW-1185">Reference proteome</keyword>